<dbReference type="InterPro" id="IPR050407">
    <property type="entry name" value="Geranylgeranyl_reductase"/>
</dbReference>
<organism evidence="2">
    <name type="scientific">freshwater metagenome</name>
    <dbReference type="NCBI Taxonomy" id="449393"/>
    <lineage>
        <taxon>unclassified sequences</taxon>
        <taxon>metagenomes</taxon>
        <taxon>ecological metagenomes</taxon>
    </lineage>
</organism>
<dbReference type="InterPro" id="IPR011777">
    <property type="entry name" value="Geranylgeranyl_Rdtase_fam"/>
</dbReference>
<dbReference type="Gene3D" id="3.50.50.60">
    <property type="entry name" value="FAD/NAD(P)-binding domain"/>
    <property type="match status" value="1"/>
</dbReference>
<dbReference type="InterPro" id="IPR002938">
    <property type="entry name" value="FAD-bd"/>
</dbReference>
<proteinExistence type="predicted"/>
<gene>
    <name evidence="2" type="ORF">UFOPK3789_00658</name>
</gene>
<sequence>MKLRDDMEMSKRYDALVIGAGPAGASAAYWLAQNGHSILVVERKRFPRDKTCGDGLTPRSVKQLTDMELAEPLSDFHRYDGLRSIAHGVTMELAWPQHPDFPDYGYVVRRRDLDEMVAERSVKAGATLWQGCEAVEPTLESGIVTGATVKHKDTGTLENVSARYVVVADGANSRFGRALGTNRDRKYPLGMAVRGYYRSPRHEDPWIESHLDIVDRSGAHVPGYGWIFPLGDGRVNVGVGLLSTFSGWKDINTSKLMETFVDVAPSYWGLSADTAEGPVTGGKLPTGGSVTPNVGPNWIVAGDAAGSVNPFNGEGIAYAYETGRMVAGVVDQALTSGDGLALQQYPELLVETYGLYFKVARLFVKIIGNPAVMRELTHVGMQSRTLMEWVLRIMANLLRPDEIGPAEAAYALVEKIVALTPEP</sequence>
<protein>
    <submittedName>
        <fullName evidence="2">Unannotated protein</fullName>
    </submittedName>
</protein>
<dbReference type="PANTHER" id="PTHR42685:SF22">
    <property type="entry name" value="CONDITIONED MEDIUM FACTOR RECEPTOR 1"/>
    <property type="match status" value="1"/>
</dbReference>
<name>A0A6J7K793_9ZZZZ</name>
<dbReference type="InterPro" id="IPR036188">
    <property type="entry name" value="FAD/NAD-bd_sf"/>
</dbReference>
<dbReference type="SUPFAM" id="SSF51905">
    <property type="entry name" value="FAD/NAD(P)-binding domain"/>
    <property type="match status" value="1"/>
</dbReference>
<feature type="domain" description="FAD-binding" evidence="1">
    <location>
        <begin position="13"/>
        <end position="184"/>
    </location>
</feature>
<evidence type="ECO:0000313" key="2">
    <source>
        <dbReference type="EMBL" id="CAB4950619.1"/>
    </source>
</evidence>
<accession>A0A6J7K793</accession>
<dbReference type="PRINTS" id="PR00420">
    <property type="entry name" value="RNGMNOXGNASE"/>
</dbReference>
<dbReference type="EMBL" id="CAFBNL010000028">
    <property type="protein sequence ID" value="CAB4950619.1"/>
    <property type="molecule type" value="Genomic_DNA"/>
</dbReference>
<dbReference type="GO" id="GO:0016628">
    <property type="term" value="F:oxidoreductase activity, acting on the CH-CH group of donors, NAD or NADP as acceptor"/>
    <property type="evidence" value="ECO:0007669"/>
    <property type="project" value="InterPro"/>
</dbReference>
<dbReference type="GO" id="GO:0071949">
    <property type="term" value="F:FAD binding"/>
    <property type="evidence" value="ECO:0007669"/>
    <property type="project" value="InterPro"/>
</dbReference>
<dbReference type="AlphaFoldDB" id="A0A6J7K793"/>
<dbReference type="PANTHER" id="PTHR42685">
    <property type="entry name" value="GERANYLGERANYL DIPHOSPHATE REDUCTASE"/>
    <property type="match status" value="1"/>
</dbReference>
<evidence type="ECO:0000259" key="1">
    <source>
        <dbReference type="Pfam" id="PF01494"/>
    </source>
</evidence>
<reference evidence="2" key="1">
    <citation type="submission" date="2020-05" db="EMBL/GenBank/DDBJ databases">
        <authorList>
            <person name="Chiriac C."/>
            <person name="Salcher M."/>
            <person name="Ghai R."/>
            <person name="Kavagutti S V."/>
        </authorList>
    </citation>
    <scope>NUCLEOTIDE SEQUENCE</scope>
</reference>
<dbReference type="Pfam" id="PF01494">
    <property type="entry name" value="FAD_binding_3"/>
    <property type="match status" value="1"/>
</dbReference>
<dbReference type="NCBIfam" id="TIGR02032">
    <property type="entry name" value="GG-red-SF"/>
    <property type="match status" value="1"/>
</dbReference>